<dbReference type="GO" id="GO:0005576">
    <property type="term" value="C:extracellular region"/>
    <property type="evidence" value="ECO:0007669"/>
    <property type="project" value="TreeGrafter"/>
</dbReference>
<dbReference type="STRING" id="914237.A0A1E1L8S3"/>
<dbReference type="InterPro" id="IPR018466">
    <property type="entry name" value="Kre9/Knh1-like_N"/>
</dbReference>
<dbReference type="GO" id="GO:0006078">
    <property type="term" value="P:(1-&gt;6)-beta-D-glucan biosynthetic process"/>
    <property type="evidence" value="ECO:0007669"/>
    <property type="project" value="InterPro"/>
</dbReference>
<keyword evidence="6" id="KW-1185">Reference proteome</keyword>
<dbReference type="GO" id="GO:0031505">
    <property type="term" value="P:fungal-type cell wall organization"/>
    <property type="evidence" value="ECO:0007669"/>
    <property type="project" value="TreeGrafter"/>
</dbReference>
<gene>
    <name evidence="5" type="ORF">RCO7_11350</name>
</gene>
<evidence type="ECO:0000259" key="3">
    <source>
        <dbReference type="Pfam" id="PF05390"/>
    </source>
</evidence>
<feature type="signal peptide" evidence="2">
    <location>
        <begin position="1"/>
        <end position="20"/>
    </location>
</feature>
<dbReference type="GO" id="GO:0042546">
    <property type="term" value="P:cell wall biogenesis"/>
    <property type="evidence" value="ECO:0007669"/>
    <property type="project" value="InterPro"/>
</dbReference>
<dbReference type="PANTHER" id="PTHR28154:SF1">
    <property type="entry name" value="CELL WALL SYNTHESIS PROTEIN KNH1-RELATED"/>
    <property type="match status" value="1"/>
</dbReference>
<sequence>MLRLLTIHTLLLAHVSLVSADVKFIAPAAGASIVGGTAFTVAWAETGDAPALADLSSFTLFLFTGSNTAPTQLYQLSASTFAAAGKSVSVTVPVNTGGVGTNAYFLGMLSVATAGGTVWNYSNRFTLTGMTGTFDPTVAAAVKAVSGSTGPPSVNKVAQDADPIGTSVGEGAWATPYSMQIGNTKYAPMQPVPPTAITATNLEPLWPTSAVRFASTFLPLPSQVTTLTQANTYSISSRANTAVPASSPVDEMERYLNRWKD</sequence>
<feature type="domain" description="Yeast cell wall synthesis Kre9/Knh1 C-terminal" evidence="3">
    <location>
        <begin position="173"/>
        <end position="251"/>
    </location>
</feature>
<feature type="chain" id="PRO_5009446776" evidence="2">
    <location>
        <begin position="21"/>
        <end position="261"/>
    </location>
</feature>
<dbReference type="EMBL" id="FJUW01000040">
    <property type="protein sequence ID" value="CZT06948.1"/>
    <property type="molecule type" value="Genomic_DNA"/>
</dbReference>
<comment type="caution">
    <text evidence="5">The sequence shown here is derived from an EMBL/GenBank/DDBJ whole genome shotgun (WGS) entry which is preliminary data.</text>
</comment>
<evidence type="ECO:0000259" key="4">
    <source>
        <dbReference type="Pfam" id="PF10342"/>
    </source>
</evidence>
<name>A0A1E1L8S3_9HELO</name>
<dbReference type="Proteomes" id="UP000178129">
    <property type="component" value="Unassembled WGS sequence"/>
</dbReference>
<organism evidence="5 6">
    <name type="scientific">Rhynchosporium graminicola</name>
    <dbReference type="NCBI Taxonomy" id="2792576"/>
    <lineage>
        <taxon>Eukaryota</taxon>
        <taxon>Fungi</taxon>
        <taxon>Dikarya</taxon>
        <taxon>Ascomycota</taxon>
        <taxon>Pezizomycotina</taxon>
        <taxon>Leotiomycetes</taxon>
        <taxon>Helotiales</taxon>
        <taxon>Ploettnerulaceae</taxon>
        <taxon>Rhynchosporium</taxon>
    </lineage>
</organism>
<evidence type="ECO:0000256" key="2">
    <source>
        <dbReference type="SAM" id="SignalP"/>
    </source>
</evidence>
<dbReference type="Pfam" id="PF05390">
    <property type="entry name" value="Kre9_KNH1_C"/>
    <property type="match status" value="1"/>
</dbReference>
<dbReference type="PANTHER" id="PTHR28154">
    <property type="entry name" value="CELL WALL SYNTHESIS PROTEIN KNH1-RELATED"/>
    <property type="match status" value="1"/>
</dbReference>
<accession>A0A1E1L8S3</accession>
<dbReference type="InterPro" id="IPR008659">
    <property type="entry name" value="Kre9/Knh1_C"/>
</dbReference>
<evidence type="ECO:0000256" key="1">
    <source>
        <dbReference type="ARBA" id="ARBA00022729"/>
    </source>
</evidence>
<feature type="domain" description="Yeast cell wall synthesis Kre9/Knh1-like N-terminal" evidence="4">
    <location>
        <begin position="27"/>
        <end position="127"/>
    </location>
</feature>
<dbReference type="Pfam" id="PF10342">
    <property type="entry name" value="Kre9_KNH"/>
    <property type="match status" value="1"/>
</dbReference>
<proteinExistence type="predicted"/>
<dbReference type="FunCoup" id="A0A1E1L8S3">
    <property type="interactions" value="37"/>
</dbReference>
<dbReference type="AlphaFoldDB" id="A0A1E1L8S3"/>
<keyword evidence="1 2" id="KW-0732">Signal</keyword>
<dbReference type="InParanoid" id="A0A1E1L8S3"/>
<evidence type="ECO:0000313" key="5">
    <source>
        <dbReference type="EMBL" id="CZT06948.1"/>
    </source>
</evidence>
<dbReference type="InterPro" id="IPR045328">
    <property type="entry name" value="Kre9/Knh1"/>
</dbReference>
<reference evidence="6" key="1">
    <citation type="submission" date="2016-03" db="EMBL/GenBank/DDBJ databases">
        <authorList>
            <person name="Ploux O."/>
        </authorList>
    </citation>
    <scope>NUCLEOTIDE SEQUENCE [LARGE SCALE GENOMIC DNA]</scope>
    <source>
        <strain evidence="6">UK7</strain>
    </source>
</reference>
<protein>
    <submittedName>
        <fullName evidence="5">Related to KRE9 Cell wall synthesis protein</fullName>
    </submittedName>
</protein>
<evidence type="ECO:0000313" key="6">
    <source>
        <dbReference type="Proteomes" id="UP000178129"/>
    </source>
</evidence>